<protein>
    <submittedName>
        <fullName evidence="1">Uncharacterized protein</fullName>
    </submittedName>
</protein>
<sequence length="240" mass="26572">MNSRIKNPVITNPWLSAAPNGKAAHFKSDLLKKFLKVRNIGEMRRPKAEPVRKTKATVTKLYTEQLSPLYPEFMKCQIKAALTLSDNNLHEARLLLDYKYKIIRIKNSIAAQLRRSSLNFRPFLRKYGSGNSTSTSFSDDIVSFGNGQSSFSFSSNSSDFPYLNGGANESTAVMSDVKSWNEESAVDSHETKAILSETMEPTTNFEIGSPKSENVDVQKGKVGVVLMKNSTGSGYTVSPL</sequence>
<reference evidence="1" key="1">
    <citation type="submission" date="2022-01" db="EMBL/GenBank/DDBJ databases">
        <authorList>
            <person name="King R."/>
        </authorList>
    </citation>
    <scope>NUCLEOTIDE SEQUENCE</scope>
</reference>
<organism evidence="1 2">
    <name type="scientific">Phyllotreta striolata</name>
    <name type="common">Striped flea beetle</name>
    <name type="synonym">Crioceris striolata</name>
    <dbReference type="NCBI Taxonomy" id="444603"/>
    <lineage>
        <taxon>Eukaryota</taxon>
        <taxon>Metazoa</taxon>
        <taxon>Ecdysozoa</taxon>
        <taxon>Arthropoda</taxon>
        <taxon>Hexapoda</taxon>
        <taxon>Insecta</taxon>
        <taxon>Pterygota</taxon>
        <taxon>Neoptera</taxon>
        <taxon>Endopterygota</taxon>
        <taxon>Coleoptera</taxon>
        <taxon>Polyphaga</taxon>
        <taxon>Cucujiformia</taxon>
        <taxon>Chrysomeloidea</taxon>
        <taxon>Chrysomelidae</taxon>
        <taxon>Galerucinae</taxon>
        <taxon>Alticini</taxon>
        <taxon>Phyllotreta</taxon>
    </lineage>
</organism>
<evidence type="ECO:0000313" key="2">
    <source>
        <dbReference type="Proteomes" id="UP001153712"/>
    </source>
</evidence>
<evidence type="ECO:0000313" key="1">
    <source>
        <dbReference type="EMBL" id="CAG9853549.1"/>
    </source>
</evidence>
<proteinExistence type="predicted"/>
<keyword evidence="2" id="KW-1185">Reference proteome</keyword>
<dbReference type="EMBL" id="OU900094">
    <property type="protein sequence ID" value="CAG9853549.1"/>
    <property type="molecule type" value="Genomic_DNA"/>
</dbReference>
<accession>A0A9N9XLE2</accession>
<name>A0A9N9XLE2_PHYSR</name>
<gene>
    <name evidence="1" type="ORF">PHYEVI_LOCUS24</name>
</gene>
<dbReference type="Proteomes" id="UP001153712">
    <property type="component" value="Chromosome 1"/>
</dbReference>
<dbReference type="OrthoDB" id="6741735at2759"/>
<dbReference type="AlphaFoldDB" id="A0A9N9XLE2"/>